<dbReference type="Pfam" id="PF01055">
    <property type="entry name" value="Glyco_hydro_31_2nd"/>
    <property type="match status" value="1"/>
</dbReference>
<gene>
    <name evidence="6" type="ORF">ATL40_0125</name>
</gene>
<dbReference type="InterPro" id="IPR048395">
    <property type="entry name" value="Glyco_hydro_31_C"/>
</dbReference>
<dbReference type="InterPro" id="IPR017853">
    <property type="entry name" value="GH"/>
</dbReference>
<proteinExistence type="inferred from homology"/>
<dbReference type="CDD" id="cd06595">
    <property type="entry name" value="GH31_u1"/>
    <property type="match status" value="1"/>
</dbReference>
<dbReference type="GO" id="GO:0006491">
    <property type="term" value="P:N-glycan processing"/>
    <property type="evidence" value="ECO:0007669"/>
    <property type="project" value="TreeGrafter"/>
</dbReference>
<dbReference type="Proteomes" id="UP000224915">
    <property type="component" value="Unassembled WGS sequence"/>
</dbReference>
<dbReference type="AlphaFoldDB" id="A0A2A9CX50"/>
<reference evidence="6 7" key="1">
    <citation type="submission" date="2017-10" db="EMBL/GenBank/DDBJ databases">
        <title>Sequencing the genomes of 1000 actinobacteria strains.</title>
        <authorList>
            <person name="Klenk H.-P."/>
        </authorList>
    </citation>
    <scope>NUCLEOTIDE SEQUENCE [LARGE SCALE GENOMIC DNA]</scope>
    <source>
        <strain evidence="6 7">DSM 21801</strain>
    </source>
</reference>
<dbReference type="GO" id="GO:0090599">
    <property type="term" value="F:alpha-glucosidase activity"/>
    <property type="evidence" value="ECO:0007669"/>
    <property type="project" value="TreeGrafter"/>
</dbReference>
<dbReference type="EMBL" id="PDJD01000001">
    <property type="protein sequence ID" value="PFG18585.1"/>
    <property type="molecule type" value="Genomic_DNA"/>
</dbReference>
<evidence type="ECO:0000313" key="7">
    <source>
        <dbReference type="Proteomes" id="UP000224915"/>
    </source>
</evidence>
<dbReference type="Gene3D" id="3.20.20.80">
    <property type="entry name" value="Glycosidases"/>
    <property type="match status" value="1"/>
</dbReference>
<dbReference type="InterPro" id="IPR013780">
    <property type="entry name" value="Glyco_hydro_b"/>
</dbReference>
<evidence type="ECO:0000256" key="2">
    <source>
        <dbReference type="RuleBase" id="RU361185"/>
    </source>
</evidence>
<comment type="similarity">
    <text evidence="1 2">Belongs to the glycosyl hydrolase 31 family.</text>
</comment>
<evidence type="ECO:0000256" key="1">
    <source>
        <dbReference type="ARBA" id="ARBA00007806"/>
    </source>
</evidence>
<sequence>MSDGRPAPARPDAVVTVGQARFTVLTSRLIRMEWHPQATFVDERTQRVVARDFGATPEFTVTREGNGSDAVTIRTEHLLLRYAGGEFSASTLQVTLIKGASDDHYASWSHGTTYPQDLPFRGNLRGTARTLDEVDGATELEPGILATFGFAVLEDSGTVLLTADGWVGARPAVPAGSAPAEDLYLFGHGRDFRGALRDYHLLTGAQPLVPRYVLGNWWSRYKAYHQEEYLELMDTFEGKGIPLSVAVIDMDWHLVDIDPEIGTGWTGYTWNRDLFPDHRAFLAELHRRGLAVTLNVHPADGIRRHEERYPQMARAVGVDPESGDQIPFDVTSREFVDAYLREIHHPLEAEGVDFWWLDWQSGGVTSIPGLDPLWMLNHIHYLDSGRERRAGSGSGAARRPLTFSRYAGIGSHRYPIGFSGDTIITWESLDFQPEFTATAANVGYGWWSHDVGGHMFGGRDVQMAVRWFQLGVFSPINRLHSSVSPFTGKEPWTFGPRAESAMTDILRLRHALVPALYTAAWAAHREGVSVIRPMYHDHPRTPGAFSVPNQAMVGEHLLLAPITTPEHPTAHIASVTAWLPPGDWVDVFTGHRHRGGAQGRHVVLHRGLEGYPVLARAGSVLPLQPDVMAPVAERPETLVLRAVPGTATSRLVEDDGGAAPSRLVEDDGGAAPSPEVTVFSQTFTTRDGVGDLVLSCAPGQGEGELPSAGGRRRILLDVVGAVSLDGARVHAGGQVRQIAVVPSADQEDEVARQLAPALRLDLGEIDLAAGFEVRLSGLRARERDAVGEAFDVLHHAEIAFTAKEEAWAAVRERTGLEVVQELARVDVPEVLRGALVERVAALPAW</sequence>
<dbReference type="Pfam" id="PF21365">
    <property type="entry name" value="Glyco_hydro_31_3rd"/>
    <property type="match status" value="1"/>
</dbReference>
<dbReference type="GO" id="GO:0005975">
    <property type="term" value="P:carbohydrate metabolic process"/>
    <property type="evidence" value="ECO:0007669"/>
    <property type="project" value="InterPro"/>
</dbReference>
<organism evidence="6 7">
    <name type="scientific">Serinibacter salmoneus</name>
    <dbReference type="NCBI Taxonomy" id="556530"/>
    <lineage>
        <taxon>Bacteria</taxon>
        <taxon>Bacillati</taxon>
        <taxon>Actinomycetota</taxon>
        <taxon>Actinomycetes</taxon>
        <taxon>Micrococcales</taxon>
        <taxon>Beutenbergiaceae</taxon>
        <taxon>Serinibacter</taxon>
    </lineage>
</organism>
<evidence type="ECO:0000259" key="4">
    <source>
        <dbReference type="Pfam" id="PF01055"/>
    </source>
</evidence>
<feature type="domain" description="Glycoside hydrolase family 31 TIM barrel" evidence="4">
    <location>
        <begin position="207"/>
        <end position="519"/>
    </location>
</feature>
<feature type="domain" description="Glycosyl hydrolase family 31 C-terminal" evidence="5">
    <location>
        <begin position="527"/>
        <end position="621"/>
    </location>
</feature>
<dbReference type="SUPFAM" id="SSF51011">
    <property type="entry name" value="Glycosyl hydrolase domain"/>
    <property type="match status" value="1"/>
</dbReference>
<dbReference type="PANTHER" id="PTHR22762">
    <property type="entry name" value="ALPHA-GLUCOSIDASE"/>
    <property type="match status" value="1"/>
</dbReference>
<keyword evidence="7" id="KW-1185">Reference proteome</keyword>
<protein>
    <submittedName>
        <fullName evidence="6">Glycosyl hydrolase family 31</fullName>
    </submittedName>
</protein>
<accession>A0A2A9CX50</accession>
<name>A0A2A9CX50_9MICO</name>
<evidence type="ECO:0000259" key="5">
    <source>
        <dbReference type="Pfam" id="PF21365"/>
    </source>
</evidence>
<keyword evidence="2 6" id="KW-0378">Hydrolase</keyword>
<evidence type="ECO:0000256" key="3">
    <source>
        <dbReference type="SAM" id="MobiDB-lite"/>
    </source>
</evidence>
<feature type="region of interest" description="Disordered" evidence="3">
    <location>
        <begin position="650"/>
        <end position="671"/>
    </location>
</feature>
<dbReference type="InterPro" id="IPR000322">
    <property type="entry name" value="Glyco_hydro_31_TIM"/>
</dbReference>
<evidence type="ECO:0000313" key="6">
    <source>
        <dbReference type="EMBL" id="PFG18585.1"/>
    </source>
</evidence>
<dbReference type="Gene3D" id="2.60.40.1180">
    <property type="entry name" value="Golgi alpha-mannosidase II"/>
    <property type="match status" value="1"/>
</dbReference>
<keyword evidence="2" id="KW-0326">Glycosidase</keyword>
<dbReference type="PANTHER" id="PTHR22762:SF89">
    <property type="entry name" value="ALPHA-XYLOSIDASE"/>
    <property type="match status" value="1"/>
</dbReference>
<dbReference type="SUPFAM" id="SSF51445">
    <property type="entry name" value="(Trans)glycosidases"/>
    <property type="match status" value="1"/>
</dbReference>
<comment type="caution">
    <text evidence="6">The sequence shown here is derived from an EMBL/GenBank/DDBJ whole genome shotgun (WGS) entry which is preliminary data.</text>
</comment>